<evidence type="ECO:0000313" key="8">
    <source>
        <dbReference type="Proteomes" id="UP000199214"/>
    </source>
</evidence>
<evidence type="ECO:0000256" key="2">
    <source>
        <dbReference type="ARBA" id="ARBA00023125"/>
    </source>
</evidence>
<keyword evidence="3" id="KW-0233">DNA recombination</keyword>
<feature type="domain" description="Tyr recombinase" evidence="5">
    <location>
        <begin position="194"/>
        <end position="371"/>
    </location>
</feature>
<dbReference type="OrthoDB" id="7615137at2"/>
<evidence type="ECO:0000259" key="6">
    <source>
        <dbReference type="PROSITE" id="PS51900"/>
    </source>
</evidence>
<dbReference type="PANTHER" id="PTHR30349:SF94">
    <property type="entry name" value="INTEGRASE_RECOMBINASE HI_1414-RELATED"/>
    <property type="match status" value="1"/>
</dbReference>
<dbReference type="SUPFAM" id="SSF56349">
    <property type="entry name" value="DNA breaking-rejoining enzymes"/>
    <property type="match status" value="1"/>
</dbReference>
<organism evidence="7 8">
    <name type="scientific">Sphingomonas palmae</name>
    <dbReference type="NCBI Taxonomy" id="1855283"/>
    <lineage>
        <taxon>Bacteria</taxon>
        <taxon>Pseudomonadati</taxon>
        <taxon>Pseudomonadota</taxon>
        <taxon>Alphaproteobacteria</taxon>
        <taxon>Sphingomonadales</taxon>
        <taxon>Sphingomonadaceae</taxon>
        <taxon>Sphingomonas</taxon>
    </lineage>
</organism>
<keyword evidence="2 4" id="KW-0238">DNA-binding</keyword>
<dbReference type="Proteomes" id="UP000199214">
    <property type="component" value="Unassembled WGS sequence"/>
</dbReference>
<dbReference type="AlphaFoldDB" id="A0A1H7MJ37"/>
<dbReference type="CDD" id="cd00796">
    <property type="entry name" value="INT_Rci_Hp1_C"/>
    <property type="match status" value="1"/>
</dbReference>
<dbReference type="Gene3D" id="1.10.150.130">
    <property type="match status" value="1"/>
</dbReference>
<dbReference type="InterPro" id="IPR002104">
    <property type="entry name" value="Integrase_catalytic"/>
</dbReference>
<feature type="domain" description="Core-binding (CB)" evidence="6">
    <location>
        <begin position="92"/>
        <end position="173"/>
    </location>
</feature>
<dbReference type="PROSITE" id="PS51898">
    <property type="entry name" value="TYR_RECOMBINASE"/>
    <property type="match status" value="1"/>
</dbReference>
<dbReference type="EMBL" id="FNZZ01000002">
    <property type="protein sequence ID" value="SEL11330.1"/>
    <property type="molecule type" value="Genomic_DNA"/>
</dbReference>
<accession>A0A1H7MJ37</accession>
<sequence>MASRFVKLTPAALKALLPGQAIEEHGIKVQRTKSGDLRYVIAAMVDGKRISRAMGMASAGVTRQQCEAALEVLRTRAREDRLDLPKGRKTAPKFKEEAVRYIEHLERGVGEGVDRKRQHLTARLVPQLGEYRFSAVPVTAINEFVAARRAEGAKDSTINRELATLSHLFRSANKWGWIGKDAIPFIPRLSEDNGRRVVLNQAEATALVQAAYNDPDPDVGLFVMVGLHTAMRHGEARRLRWENLDLHRKRFFIPQAKAGQREQPITTELACELSRIRSMRGEATGYLFKGGAGSSTGYRHTFRKAFQRSVVRAELDPATVTPHVLRHTAITRLVKAGVDLPTVQRVSGHKTLSMVLRYSHVDGVHIDNAMTALES</sequence>
<gene>
    <name evidence="7" type="ORF">SAMN05216382_1516</name>
</gene>
<dbReference type="InterPro" id="IPR010998">
    <property type="entry name" value="Integrase_recombinase_N"/>
</dbReference>
<dbReference type="PANTHER" id="PTHR30349">
    <property type="entry name" value="PHAGE INTEGRASE-RELATED"/>
    <property type="match status" value="1"/>
</dbReference>
<evidence type="ECO:0000313" key="7">
    <source>
        <dbReference type="EMBL" id="SEL11330.1"/>
    </source>
</evidence>
<keyword evidence="1" id="KW-0229">DNA integration</keyword>
<dbReference type="Gene3D" id="1.10.443.10">
    <property type="entry name" value="Intergrase catalytic core"/>
    <property type="match status" value="1"/>
</dbReference>
<proteinExistence type="predicted"/>
<dbReference type="STRING" id="1855283.SAMN05216382_1516"/>
<name>A0A1H7MJ37_9SPHN</name>
<keyword evidence="8" id="KW-1185">Reference proteome</keyword>
<evidence type="ECO:0000256" key="4">
    <source>
        <dbReference type="PROSITE-ProRule" id="PRU01248"/>
    </source>
</evidence>
<reference evidence="8" key="1">
    <citation type="submission" date="2016-10" db="EMBL/GenBank/DDBJ databases">
        <authorList>
            <person name="Varghese N."/>
            <person name="Submissions S."/>
        </authorList>
    </citation>
    <scope>NUCLEOTIDE SEQUENCE [LARGE SCALE GENOMIC DNA]</scope>
    <source>
        <strain evidence="8">JS21-1</strain>
    </source>
</reference>
<evidence type="ECO:0000256" key="1">
    <source>
        <dbReference type="ARBA" id="ARBA00022908"/>
    </source>
</evidence>
<dbReference type="GO" id="GO:0003677">
    <property type="term" value="F:DNA binding"/>
    <property type="evidence" value="ECO:0007669"/>
    <property type="project" value="UniProtKB-UniRule"/>
</dbReference>
<dbReference type="InterPro" id="IPR011010">
    <property type="entry name" value="DNA_brk_join_enz"/>
</dbReference>
<dbReference type="PROSITE" id="PS51900">
    <property type="entry name" value="CB"/>
    <property type="match status" value="1"/>
</dbReference>
<protein>
    <submittedName>
        <fullName evidence="7">Site-specific recombinase XerD</fullName>
    </submittedName>
</protein>
<evidence type="ECO:0000256" key="3">
    <source>
        <dbReference type="ARBA" id="ARBA00023172"/>
    </source>
</evidence>
<dbReference type="InterPro" id="IPR013762">
    <property type="entry name" value="Integrase-like_cat_sf"/>
</dbReference>
<dbReference type="InterPro" id="IPR044068">
    <property type="entry name" value="CB"/>
</dbReference>
<dbReference type="GO" id="GO:0006310">
    <property type="term" value="P:DNA recombination"/>
    <property type="evidence" value="ECO:0007669"/>
    <property type="project" value="UniProtKB-KW"/>
</dbReference>
<dbReference type="Pfam" id="PF00589">
    <property type="entry name" value="Phage_integrase"/>
    <property type="match status" value="1"/>
</dbReference>
<dbReference type="GO" id="GO:0015074">
    <property type="term" value="P:DNA integration"/>
    <property type="evidence" value="ECO:0007669"/>
    <property type="project" value="UniProtKB-KW"/>
</dbReference>
<dbReference type="RefSeq" id="WP_093004863.1">
    <property type="nucleotide sequence ID" value="NZ_FNZZ01000002.1"/>
</dbReference>
<dbReference type="InterPro" id="IPR050090">
    <property type="entry name" value="Tyrosine_recombinase_XerCD"/>
</dbReference>
<evidence type="ECO:0000259" key="5">
    <source>
        <dbReference type="PROSITE" id="PS51898"/>
    </source>
</evidence>